<evidence type="ECO:0000256" key="1">
    <source>
        <dbReference type="ARBA" id="ARBA00004613"/>
    </source>
</evidence>
<dbReference type="Pfam" id="PF00932">
    <property type="entry name" value="LTD"/>
    <property type="match status" value="1"/>
</dbReference>
<dbReference type="Gene3D" id="2.60.40.10">
    <property type="entry name" value="Immunoglobulins"/>
    <property type="match status" value="1"/>
</dbReference>
<keyword evidence="2" id="KW-0964">Secreted</keyword>
<evidence type="ECO:0000313" key="8">
    <source>
        <dbReference type="Proteomes" id="UP000230159"/>
    </source>
</evidence>
<sequence>DWTINLFNTNATSTPVATTTTNSLGYYEFQNVNPGEYLLTENMPDGWTQLLAPANVVVLDGQNSTSTDNIFINYKPVSAPVCGNGTQETGEQCDDGNLENNDGCSPSCQIEQIEPAVIQPGDIIINELMWMGAGSNADEWIELKNTTNNNIDLSNCYITRYYNGDVTMFDIGDFFGKNINAQSYFLLSNYNEAGSKISIEPDIYNTKMLLVNSNL</sequence>
<feature type="non-terminal residue" evidence="7">
    <location>
        <position position="1"/>
    </location>
</feature>
<keyword evidence="3" id="KW-0732">Signal</keyword>
<dbReference type="AlphaFoldDB" id="A0A2H0D1H1"/>
<organism evidence="7 8">
    <name type="scientific">Candidatus Kuenenbacteria bacterium CG22_combo_CG10-13_8_21_14_all_39_9</name>
    <dbReference type="NCBI Taxonomy" id="1974621"/>
    <lineage>
        <taxon>Bacteria</taxon>
        <taxon>Candidatus Kueneniibacteriota</taxon>
    </lineage>
</organism>
<name>A0A2H0D1H1_9BACT</name>
<protein>
    <recommendedName>
        <fullName evidence="6">LTD domain-containing protein</fullName>
    </recommendedName>
</protein>
<gene>
    <name evidence="7" type="ORF">COW86_00600</name>
</gene>
<dbReference type="InterPro" id="IPR001322">
    <property type="entry name" value="Lamin_tail_dom"/>
</dbReference>
<dbReference type="InterPro" id="IPR033764">
    <property type="entry name" value="Sdr_B"/>
</dbReference>
<feature type="non-terminal residue" evidence="7">
    <location>
        <position position="215"/>
    </location>
</feature>
<dbReference type="InterPro" id="IPR011936">
    <property type="entry name" value="Myxo_disulph_rpt"/>
</dbReference>
<proteinExistence type="predicted"/>
<dbReference type="NCBIfam" id="TIGR02232">
    <property type="entry name" value="myxo_disulf_rpt"/>
    <property type="match status" value="1"/>
</dbReference>
<dbReference type="Pfam" id="PF17210">
    <property type="entry name" value="SdrD_B"/>
    <property type="match status" value="1"/>
</dbReference>
<dbReference type="GO" id="GO:0005576">
    <property type="term" value="C:extracellular region"/>
    <property type="evidence" value="ECO:0007669"/>
    <property type="project" value="UniProtKB-SubCell"/>
</dbReference>
<dbReference type="InterPro" id="IPR036415">
    <property type="entry name" value="Lamin_tail_dom_sf"/>
</dbReference>
<comment type="subcellular location">
    <subcellularLocation>
        <location evidence="1">Secreted</location>
    </subcellularLocation>
</comment>
<dbReference type="PROSITE" id="PS51841">
    <property type="entry name" value="LTD"/>
    <property type="match status" value="1"/>
</dbReference>
<evidence type="ECO:0000256" key="3">
    <source>
        <dbReference type="ARBA" id="ARBA00022729"/>
    </source>
</evidence>
<dbReference type="InterPro" id="IPR013783">
    <property type="entry name" value="Ig-like_fold"/>
</dbReference>
<feature type="domain" description="LTD" evidence="6">
    <location>
        <begin position="114"/>
        <end position="215"/>
    </location>
</feature>
<dbReference type="SUPFAM" id="SSF74853">
    <property type="entry name" value="Lamin A/C globular tail domain"/>
    <property type="match status" value="1"/>
</dbReference>
<dbReference type="Proteomes" id="UP000230159">
    <property type="component" value="Unassembled WGS sequence"/>
</dbReference>
<evidence type="ECO:0000259" key="6">
    <source>
        <dbReference type="PROSITE" id="PS51841"/>
    </source>
</evidence>
<dbReference type="SUPFAM" id="SSF49478">
    <property type="entry name" value="Cna protein B-type domain"/>
    <property type="match status" value="1"/>
</dbReference>
<dbReference type="EMBL" id="PCTN01000026">
    <property type="protein sequence ID" value="PIP75996.1"/>
    <property type="molecule type" value="Genomic_DNA"/>
</dbReference>
<accession>A0A2H0D1H1</accession>
<comment type="caution">
    <text evidence="7">The sequence shown here is derived from an EMBL/GenBank/DDBJ whole genome shotgun (WGS) entry which is preliminary data.</text>
</comment>
<keyword evidence="4" id="KW-0677">Repeat</keyword>
<reference evidence="7 8" key="1">
    <citation type="submission" date="2017-09" db="EMBL/GenBank/DDBJ databases">
        <title>Depth-based differentiation of microbial function through sediment-hosted aquifers and enrichment of novel symbionts in the deep terrestrial subsurface.</title>
        <authorList>
            <person name="Probst A.J."/>
            <person name="Ladd B."/>
            <person name="Jarett J.K."/>
            <person name="Geller-Mcgrath D.E."/>
            <person name="Sieber C.M."/>
            <person name="Emerson J.B."/>
            <person name="Anantharaman K."/>
            <person name="Thomas B.C."/>
            <person name="Malmstrom R."/>
            <person name="Stieglmeier M."/>
            <person name="Klingl A."/>
            <person name="Woyke T."/>
            <person name="Ryan C.M."/>
            <person name="Banfield J.F."/>
        </authorList>
    </citation>
    <scope>NUCLEOTIDE SEQUENCE [LARGE SCALE GENOMIC DNA]</scope>
    <source>
        <strain evidence="7">CG22_combo_CG10-13_8_21_14_all_39_9</strain>
    </source>
</reference>
<dbReference type="Pfam" id="PF13948">
    <property type="entry name" value="DUF4215"/>
    <property type="match status" value="1"/>
</dbReference>
<evidence type="ECO:0000313" key="7">
    <source>
        <dbReference type="EMBL" id="PIP75996.1"/>
    </source>
</evidence>
<keyword evidence="5" id="KW-1015">Disulfide bond</keyword>
<evidence type="ECO:0000256" key="5">
    <source>
        <dbReference type="ARBA" id="ARBA00023157"/>
    </source>
</evidence>
<evidence type="ECO:0000256" key="2">
    <source>
        <dbReference type="ARBA" id="ARBA00022525"/>
    </source>
</evidence>
<evidence type="ECO:0000256" key="4">
    <source>
        <dbReference type="ARBA" id="ARBA00022737"/>
    </source>
</evidence>